<protein>
    <submittedName>
        <fullName evidence="2">Uncharacterized protein</fullName>
    </submittedName>
</protein>
<evidence type="ECO:0000313" key="3">
    <source>
        <dbReference type="Proteomes" id="UP000283509"/>
    </source>
</evidence>
<feature type="compositionally biased region" description="Basic and acidic residues" evidence="1">
    <location>
        <begin position="223"/>
        <end position="241"/>
    </location>
</feature>
<comment type="caution">
    <text evidence="2">The sequence shown here is derived from an EMBL/GenBank/DDBJ whole genome shotgun (WGS) entry which is preliminary data.</text>
</comment>
<organism evidence="2 3">
    <name type="scientific">Penaeus vannamei</name>
    <name type="common">Whiteleg shrimp</name>
    <name type="synonym">Litopenaeus vannamei</name>
    <dbReference type="NCBI Taxonomy" id="6689"/>
    <lineage>
        <taxon>Eukaryota</taxon>
        <taxon>Metazoa</taxon>
        <taxon>Ecdysozoa</taxon>
        <taxon>Arthropoda</taxon>
        <taxon>Crustacea</taxon>
        <taxon>Multicrustacea</taxon>
        <taxon>Malacostraca</taxon>
        <taxon>Eumalacostraca</taxon>
        <taxon>Eucarida</taxon>
        <taxon>Decapoda</taxon>
        <taxon>Dendrobranchiata</taxon>
        <taxon>Penaeoidea</taxon>
        <taxon>Penaeidae</taxon>
        <taxon>Penaeus</taxon>
    </lineage>
</organism>
<reference evidence="2 3" key="1">
    <citation type="submission" date="2018-04" db="EMBL/GenBank/DDBJ databases">
        <authorList>
            <person name="Zhang X."/>
            <person name="Yuan J."/>
            <person name="Li F."/>
            <person name="Xiang J."/>
        </authorList>
    </citation>
    <scope>NUCLEOTIDE SEQUENCE [LARGE SCALE GENOMIC DNA]</scope>
    <source>
        <tissue evidence="2">Muscle</tissue>
    </source>
</reference>
<name>A0A3R7MCD5_PENVA</name>
<proteinExistence type="predicted"/>
<dbReference type="STRING" id="6689.A0A3R7MCD5"/>
<dbReference type="Proteomes" id="UP000283509">
    <property type="component" value="Unassembled WGS sequence"/>
</dbReference>
<reference evidence="2 3" key="2">
    <citation type="submission" date="2019-01" db="EMBL/GenBank/DDBJ databases">
        <title>The decoding of complex shrimp genome reveals the adaptation for benthos swimmer, frequently molting mechanism and breeding impact on genome.</title>
        <authorList>
            <person name="Sun Y."/>
            <person name="Gao Y."/>
            <person name="Yu Y."/>
        </authorList>
    </citation>
    <scope>NUCLEOTIDE SEQUENCE [LARGE SCALE GENOMIC DNA]</scope>
    <source>
        <tissue evidence="2">Muscle</tissue>
    </source>
</reference>
<dbReference type="OrthoDB" id="6375767at2759"/>
<dbReference type="Gene3D" id="3.40.20.10">
    <property type="entry name" value="Severin"/>
    <property type="match status" value="1"/>
</dbReference>
<dbReference type="EMBL" id="QCYY01001316">
    <property type="protein sequence ID" value="ROT78894.1"/>
    <property type="molecule type" value="Genomic_DNA"/>
</dbReference>
<keyword evidence="3" id="KW-1185">Reference proteome</keyword>
<evidence type="ECO:0000313" key="2">
    <source>
        <dbReference type="EMBL" id="ROT78894.1"/>
    </source>
</evidence>
<dbReference type="InterPro" id="IPR029006">
    <property type="entry name" value="ADF-H/Gelsolin-like_dom_sf"/>
</dbReference>
<dbReference type="SUPFAM" id="SSF55753">
    <property type="entry name" value="Actin depolymerizing proteins"/>
    <property type="match status" value="1"/>
</dbReference>
<dbReference type="AlphaFoldDB" id="A0A3R7MCD5"/>
<sequence>MERARLRQGLTRCVSLVPIWTWTFPHVLVPSLFRGTLSMGEIPKDPAFNIIPKNSTCFIIWRVENLQLVALKREEYGKFHKGDSYIVFSASEYGKPAGMDDTPHPPKGALDIHIPLLAWIRDQHWTRRVWQPSRPWSWTTSSGAGRCSTGRRRGTRAKRFFVRTSKNWHSGRARGVRMGVEEEGGGGERTRRWERVERREVFGVERKRRGTKEQAVFSLLQDSARHGEPRGTKERERDGWEGGKGQGGRSGEEGKEW</sequence>
<feature type="region of interest" description="Disordered" evidence="1">
    <location>
        <begin position="213"/>
        <end position="257"/>
    </location>
</feature>
<evidence type="ECO:0000256" key="1">
    <source>
        <dbReference type="SAM" id="MobiDB-lite"/>
    </source>
</evidence>
<accession>A0A3R7MCD5</accession>
<gene>
    <name evidence="2" type="ORF">C7M84_002398</name>
</gene>